<protein>
    <submittedName>
        <fullName evidence="1">DUF192 domain-containing protein</fullName>
    </submittedName>
</protein>
<organism evidence="1 2">
    <name type="scientific">Paraconexibacter antarcticus</name>
    <dbReference type="NCBI Taxonomy" id="2949664"/>
    <lineage>
        <taxon>Bacteria</taxon>
        <taxon>Bacillati</taxon>
        <taxon>Actinomycetota</taxon>
        <taxon>Thermoleophilia</taxon>
        <taxon>Solirubrobacterales</taxon>
        <taxon>Paraconexibacteraceae</taxon>
        <taxon>Paraconexibacter</taxon>
    </lineage>
</organism>
<dbReference type="Pfam" id="PF02643">
    <property type="entry name" value="DUF192"/>
    <property type="match status" value="1"/>
</dbReference>
<accession>A0ABY5DYK2</accession>
<proteinExistence type="predicted"/>
<dbReference type="RefSeq" id="WP_254572580.1">
    <property type="nucleotide sequence ID" value="NZ_CP098502.1"/>
</dbReference>
<gene>
    <name evidence="1" type="ORF">NBH00_06730</name>
</gene>
<reference evidence="1 2" key="1">
    <citation type="submission" date="2022-06" db="EMBL/GenBank/DDBJ databases">
        <title>Paraconexibacter antarcticus.</title>
        <authorList>
            <person name="Kim C.S."/>
        </authorList>
    </citation>
    <scope>NUCLEOTIDE SEQUENCE [LARGE SCALE GENOMIC DNA]</scope>
    <source>
        <strain evidence="1 2">02-257</strain>
    </source>
</reference>
<name>A0ABY5DYK2_9ACTN</name>
<evidence type="ECO:0000313" key="2">
    <source>
        <dbReference type="Proteomes" id="UP001056035"/>
    </source>
</evidence>
<dbReference type="InterPro" id="IPR038695">
    <property type="entry name" value="Saro_0823-like_sf"/>
</dbReference>
<dbReference type="Proteomes" id="UP001056035">
    <property type="component" value="Chromosome"/>
</dbReference>
<dbReference type="Gene3D" id="2.60.120.1140">
    <property type="entry name" value="Protein of unknown function DUF192"/>
    <property type="match status" value="1"/>
</dbReference>
<sequence length="121" mass="13044">MTPPKGGPPAWRARLGGLPHVALIGDLVVFEARTWNARRRGLAGLPELPASVGLLIAPCRSIHTFGMAFPLDLIWLDRAGDVRGVTEAVPPRRLRSDLRGHSVIEVAAGRGHTFAQGWASR</sequence>
<evidence type="ECO:0000313" key="1">
    <source>
        <dbReference type="EMBL" id="UTI65902.1"/>
    </source>
</evidence>
<dbReference type="EMBL" id="CP098502">
    <property type="protein sequence ID" value="UTI65902.1"/>
    <property type="molecule type" value="Genomic_DNA"/>
</dbReference>
<keyword evidence="2" id="KW-1185">Reference proteome</keyword>
<dbReference type="InterPro" id="IPR003795">
    <property type="entry name" value="DUF192"/>
</dbReference>